<dbReference type="Pfam" id="PF00005">
    <property type="entry name" value="ABC_tran"/>
    <property type="match status" value="1"/>
</dbReference>
<dbReference type="InterPro" id="IPR003593">
    <property type="entry name" value="AAA+_ATPase"/>
</dbReference>
<evidence type="ECO:0000313" key="6">
    <source>
        <dbReference type="Proteomes" id="UP000185478"/>
    </source>
</evidence>
<keyword evidence="2" id="KW-0547">Nucleotide-binding</keyword>
<feature type="domain" description="ABC transporter" evidence="4">
    <location>
        <begin position="14"/>
        <end position="237"/>
    </location>
</feature>
<dbReference type="RefSeq" id="WP_075727965.1">
    <property type="nucleotide sequence ID" value="NZ_CP009245.1"/>
</dbReference>
<evidence type="ECO:0000256" key="1">
    <source>
        <dbReference type="ARBA" id="ARBA00022448"/>
    </source>
</evidence>
<dbReference type="Proteomes" id="UP000185478">
    <property type="component" value="Chromosome"/>
</dbReference>
<dbReference type="GO" id="GO:0098796">
    <property type="term" value="C:membrane protein complex"/>
    <property type="evidence" value="ECO:0007669"/>
    <property type="project" value="UniProtKB-ARBA"/>
</dbReference>
<keyword evidence="6" id="KW-1185">Reference proteome</keyword>
<dbReference type="PANTHER" id="PTHR24220:SF685">
    <property type="entry name" value="ABC TRANSPORTER RELATED"/>
    <property type="match status" value="1"/>
</dbReference>
<dbReference type="Gene3D" id="3.40.50.300">
    <property type="entry name" value="P-loop containing nucleotide triphosphate hydrolases"/>
    <property type="match status" value="1"/>
</dbReference>
<keyword evidence="1" id="KW-0813">Transport</keyword>
<dbReference type="InterPro" id="IPR017871">
    <property type="entry name" value="ABC_transporter-like_CS"/>
</dbReference>
<dbReference type="SUPFAM" id="SSF52540">
    <property type="entry name" value="P-loop containing nucleoside triphosphate hydrolases"/>
    <property type="match status" value="1"/>
</dbReference>
<dbReference type="GO" id="GO:0016887">
    <property type="term" value="F:ATP hydrolysis activity"/>
    <property type="evidence" value="ECO:0007669"/>
    <property type="project" value="InterPro"/>
</dbReference>
<dbReference type="PANTHER" id="PTHR24220">
    <property type="entry name" value="IMPORT ATP-BINDING PROTEIN"/>
    <property type="match status" value="1"/>
</dbReference>
<dbReference type="OrthoDB" id="9778572at2"/>
<dbReference type="PROSITE" id="PS50893">
    <property type="entry name" value="ABC_TRANSPORTER_2"/>
    <property type="match status" value="1"/>
</dbReference>
<dbReference type="InterPro" id="IPR003439">
    <property type="entry name" value="ABC_transporter-like_ATP-bd"/>
</dbReference>
<dbReference type="SMART" id="SM00382">
    <property type="entry name" value="AAA"/>
    <property type="match status" value="1"/>
</dbReference>
<sequence>MTSPSPTPAMAVSARSVSVTYGRGQAAVSALNNVSVAIPRGQWTTLMGPSGSGKTTLLHVLSGLITPDSGSVTLHASPGGQPALQLHSLSEAKRTQLRASRISLVFQDFNLVPVLNVADNIRLPSRLSHQKIDKAFYEQLVERLGLGPRLKHLPHELSGGQRQRVAIARSVLSRPDVIFADEPTGALDSETGQEVLSLFREMVSQWGNTVAMVTHDEDAARQGDAIVRLKDGQIVSAS</sequence>
<evidence type="ECO:0000256" key="2">
    <source>
        <dbReference type="ARBA" id="ARBA00022741"/>
    </source>
</evidence>
<proteinExistence type="predicted"/>
<dbReference type="InterPro" id="IPR017911">
    <property type="entry name" value="MacB-like_ATP-bd"/>
</dbReference>
<dbReference type="CDD" id="cd03255">
    <property type="entry name" value="ABC_MJ0796_LolCDE_FtsE"/>
    <property type="match status" value="1"/>
</dbReference>
<dbReference type="FunFam" id="3.40.50.300:FF:000032">
    <property type="entry name" value="Export ABC transporter ATP-binding protein"/>
    <property type="match status" value="1"/>
</dbReference>
<dbReference type="KEGG" id="caqu:CAQU_12070"/>
<organism evidence="5 6">
    <name type="scientific">Corynebacterium aquilae DSM 44791</name>
    <dbReference type="NCBI Taxonomy" id="1431546"/>
    <lineage>
        <taxon>Bacteria</taxon>
        <taxon>Bacillati</taxon>
        <taxon>Actinomycetota</taxon>
        <taxon>Actinomycetes</taxon>
        <taxon>Mycobacteriales</taxon>
        <taxon>Corynebacteriaceae</taxon>
        <taxon>Corynebacterium</taxon>
    </lineage>
</organism>
<dbReference type="STRING" id="1431546.CAQU_12070"/>
<dbReference type="GO" id="GO:0022857">
    <property type="term" value="F:transmembrane transporter activity"/>
    <property type="evidence" value="ECO:0007669"/>
    <property type="project" value="TreeGrafter"/>
</dbReference>
<dbReference type="InterPro" id="IPR015854">
    <property type="entry name" value="ABC_transpr_LolD-like"/>
</dbReference>
<accession>A0A1L7CIH8</accession>
<dbReference type="PROSITE" id="PS00211">
    <property type="entry name" value="ABC_TRANSPORTER_1"/>
    <property type="match status" value="1"/>
</dbReference>
<gene>
    <name evidence="5" type="ORF">CAQU_12070</name>
</gene>
<dbReference type="EMBL" id="CP009245">
    <property type="protein sequence ID" value="APT85654.1"/>
    <property type="molecule type" value="Genomic_DNA"/>
</dbReference>
<reference evidence="5 6" key="1">
    <citation type="submission" date="2014-08" db="EMBL/GenBank/DDBJ databases">
        <title>Complete genome sequence of Corynebacterium aquilae S-613T(T) (=DSM 44791(T)), isolated from the choana of a healthy golden eagle.</title>
        <authorList>
            <person name="Ruckert C."/>
            <person name="Albersmeier A."/>
            <person name="Winkler A."/>
            <person name="Kalinowski J."/>
        </authorList>
    </citation>
    <scope>NUCLEOTIDE SEQUENCE [LARGE SCALE GENOMIC DNA]</scope>
    <source>
        <strain evidence="5 6">S-613</strain>
    </source>
</reference>
<evidence type="ECO:0000259" key="4">
    <source>
        <dbReference type="PROSITE" id="PS50893"/>
    </source>
</evidence>
<dbReference type="InterPro" id="IPR027417">
    <property type="entry name" value="P-loop_NTPase"/>
</dbReference>
<dbReference type="AlphaFoldDB" id="A0A1L7CIH8"/>
<evidence type="ECO:0000256" key="3">
    <source>
        <dbReference type="ARBA" id="ARBA00022840"/>
    </source>
</evidence>
<dbReference type="GO" id="GO:0005886">
    <property type="term" value="C:plasma membrane"/>
    <property type="evidence" value="ECO:0007669"/>
    <property type="project" value="TreeGrafter"/>
</dbReference>
<keyword evidence="3" id="KW-0067">ATP-binding</keyword>
<evidence type="ECO:0000313" key="5">
    <source>
        <dbReference type="EMBL" id="APT85654.1"/>
    </source>
</evidence>
<dbReference type="GO" id="GO:0005524">
    <property type="term" value="F:ATP binding"/>
    <property type="evidence" value="ECO:0007669"/>
    <property type="project" value="UniProtKB-KW"/>
</dbReference>
<protein>
    <recommendedName>
        <fullName evidence="4">ABC transporter domain-containing protein</fullName>
    </recommendedName>
</protein>
<name>A0A1L7CIH8_9CORY</name>